<dbReference type="EMBL" id="RCMV01001664">
    <property type="protein sequence ID" value="KAG3207688.1"/>
    <property type="molecule type" value="Genomic_DNA"/>
</dbReference>
<dbReference type="Proteomes" id="UP000735874">
    <property type="component" value="Unassembled WGS sequence"/>
</dbReference>
<sequence length="81" mass="8666">MFTFWTILREPTKSGNIFPSKYHTMTRRLPNGLLVPCSSIRGDTGCHVSCPAARSCCSATRQDADEGASQASGKSADQGSI</sequence>
<dbReference type="Proteomes" id="UP000760860">
    <property type="component" value="Unassembled WGS sequence"/>
</dbReference>
<dbReference type="Proteomes" id="UP000774804">
    <property type="component" value="Unassembled WGS sequence"/>
</dbReference>
<dbReference type="Proteomes" id="UP000697107">
    <property type="component" value="Unassembled WGS sequence"/>
</dbReference>
<organism evidence="5 6">
    <name type="scientific">Phytophthora cactorum</name>
    <dbReference type="NCBI Taxonomy" id="29920"/>
    <lineage>
        <taxon>Eukaryota</taxon>
        <taxon>Sar</taxon>
        <taxon>Stramenopiles</taxon>
        <taxon>Oomycota</taxon>
        <taxon>Peronosporomycetes</taxon>
        <taxon>Peronosporales</taxon>
        <taxon>Peronosporaceae</taxon>
        <taxon>Phytophthora</taxon>
    </lineage>
</organism>
<name>A0A329S7Z1_9STRA</name>
<gene>
    <name evidence="5" type="ORF">PC110_g10724</name>
    <name evidence="1" type="ORF">PC113_g21858</name>
    <name evidence="2" type="ORF">PC115_g21729</name>
    <name evidence="3" type="ORF">PC118_g21782</name>
    <name evidence="4" type="ORF">PC129_g21276</name>
</gene>
<dbReference type="VEuPathDB" id="FungiDB:PC110_g10724"/>
<dbReference type="EMBL" id="RCML01001551">
    <property type="protein sequence ID" value="KAG2961779.1"/>
    <property type="molecule type" value="Genomic_DNA"/>
</dbReference>
<dbReference type="EMBL" id="MJFZ01000256">
    <property type="protein sequence ID" value="RAW32947.1"/>
    <property type="molecule type" value="Genomic_DNA"/>
</dbReference>
<evidence type="ECO:0000313" key="1">
    <source>
        <dbReference type="EMBL" id="KAG2825834.1"/>
    </source>
</evidence>
<dbReference type="AlphaFoldDB" id="A0A329S7Z1"/>
<dbReference type="OrthoDB" id="10610316at2759"/>
<proteinExistence type="predicted"/>
<keyword evidence="6" id="KW-1185">Reference proteome</keyword>
<comment type="caution">
    <text evidence="5">The sequence shown here is derived from an EMBL/GenBank/DDBJ whole genome shotgun (WGS) entry which is preliminary data.</text>
</comment>
<protein>
    <submittedName>
        <fullName evidence="5">Uncharacterized protein</fullName>
    </submittedName>
</protein>
<dbReference type="EMBL" id="RCMG01001500">
    <property type="protein sequence ID" value="KAG2825834.1"/>
    <property type="molecule type" value="Genomic_DNA"/>
</dbReference>
<evidence type="ECO:0000313" key="6">
    <source>
        <dbReference type="Proteomes" id="UP000251314"/>
    </source>
</evidence>
<evidence type="ECO:0000313" key="2">
    <source>
        <dbReference type="EMBL" id="KAG2883104.1"/>
    </source>
</evidence>
<evidence type="ECO:0000313" key="5">
    <source>
        <dbReference type="EMBL" id="RAW32947.1"/>
    </source>
</evidence>
<reference evidence="4" key="2">
    <citation type="submission" date="2018-05" db="EMBL/GenBank/DDBJ databases">
        <title>Effector identification in a new, highly contiguous assembly of the strawberry crown rot pathogen Phytophthora cactorum.</title>
        <authorList>
            <person name="Armitage A.D."/>
            <person name="Nellist C.F."/>
            <person name="Bates H."/>
            <person name="Vickerstaff R.J."/>
            <person name="Harrison R.J."/>
        </authorList>
    </citation>
    <scope>NUCLEOTIDE SEQUENCE</scope>
    <source>
        <strain evidence="1">15-7</strain>
        <strain evidence="2">4032</strain>
        <strain evidence="3">P415</strain>
        <strain evidence="4">P421</strain>
    </source>
</reference>
<dbReference type="EMBL" id="RCMI01001602">
    <property type="protein sequence ID" value="KAG2883104.1"/>
    <property type="molecule type" value="Genomic_DNA"/>
</dbReference>
<dbReference type="Proteomes" id="UP000251314">
    <property type="component" value="Unassembled WGS sequence"/>
</dbReference>
<evidence type="ECO:0000313" key="3">
    <source>
        <dbReference type="EMBL" id="KAG2961779.1"/>
    </source>
</evidence>
<reference evidence="5 6" key="1">
    <citation type="submission" date="2018-01" db="EMBL/GenBank/DDBJ databases">
        <title>Draft genome of the strawberry crown rot pathogen Phytophthora cactorum.</title>
        <authorList>
            <person name="Armitage A.D."/>
            <person name="Lysoe E."/>
            <person name="Nellist C.F."/>
            <person name="Harrison R.J."/>
            <person name="Brurberg M.B."/>
        </authorList>
    </citation>
    <scope>NUCLEOTIDE SEQUENCE [LARGE SCALE GENOMIC DNA]</scope>
    <source>
        <strain evidence="5 6">10300</strain>
    </source>
</reference>
<evidence type="ECO:0000313" key="4">
    <source>
        <dbReference type="EMBL" id="KAG3207688.1"/>
    </source>
</evidence>
<accession>A0A329S7Z1</accession>